<organism evidence="3 4">
    <name type="scientific">Lachnospira intestinalis</name>
    <dbReference type="NCBI Taxonomy" id="3133158"/>
    <lineage>
        <taxon>Bacteria</taxon>
        <taxon>Bacillati</taxon>
        <taxon>Bacillota</taxon>
        <taxon>Clostridia</taxon>
        <taxon>Lachnospirales</taxon>
        <taxon>Lachnospiraceae</taxon>
        <taxon>Lachnospira</taxon>
    </lineage>
</organism>
<dbReference type="PANTHER" id="PTHR40068:SF1">
    <property type="entry name" value="TRANSCRIPTION REPRESSOR NIAR-RELATED"/>
    <property type="match status" value="1"/>
</dbReference>
<dbReference type="InterPro" id="IPR035922">
    <property type="entry name" value="3H_dom_sf"/>
</dbReference>
<gene>
    <name evidence="3" type="ORF">WMO38_02280</name>
</gene>
<keyword evidence="4" id="KW-1185">Reference proteome</keyword>
<reference evidence="3 4" key="1">
    <citation type="submission" date="2024-03" db="EMBL/GenBank/DDBJ databases">
        <title>Human intestinal bacterial collection.</title>
        <authorList>
            <person name="Pauvert C."/>
            <person name="Hitch T.C.A."/>
            <person name="Clavel T."/>
        </authorList>
    </citation>
    <scope>NUCLEOTIDE SEQUENCE [LARGE SCALE GENOMIC DNA]</scope>
    <source>
        <strain evidence="3 4">CLA-JM-H10</strain>
    </source>
</reference>
<dbReference type="Pfam" id="PF02829">
    <property type="entry name" value="3H"/>
    <property type="match status" value="1"/>
</dbReference>
<evidence type="ECO:0000259" key="2">
    <source>
        <dbReference type="Pfam" id="PF08279"/>
    </source>
</evidence>
<sequence length="173" mass="19382">MVKNKMNGEERRNKIIDYIEHSPVPVSGTALANHFSVSRQAVVQDIALLRASGNDILSTNRGYVIAPKPKVFTRTFKVSHSDDQTADELSLIVDLGGKVLNVFVDHNVYGRFEAKLDITSRRDVARFIKDVESGNSSLLKNVTCNEHFHTIEAPSEEILDEIEQSLKQNGYIK</sequence>
<dbReference type="InterPro" id="IPR036388">
    <property type="entry name" value="WH-like_DNA-bd_sf"/>
</dbReference>
<dbReference type="InterPro" id="IPR004173">
    <property type="entry name" value="3H_domain"/>
</dbReference>
<dbReference type="InterPro" id="IPR026043">
    <property type="entry name" value="NadR"/>
</dbReference>
<dbReference type="PIRSF" id="PIRSF037847">
    <property type="entry name" value="NiaR"/>
    <property type="match status" value="1"/>
</dbReference>
<comment type="caution">
    <text evidence="3">The sequence shown here is derived from an EMBL/GenBank/DDBJ whole genome shotgun (WGS) entry which is preliminary data.</text>
</comment>
<dbReference type="Pfam" id="PF08279">
    <property type="entry name" value="HTH_11"/>
    <property type="match status" value="1"/>
</dbReference>
<evidence type="ECO:0000313" key="3">
    <source>
        <dbReference type="EMBL" id="MEQ2533936.1"/>
    </source>
</evidence>
<dbReference type="Gene3D" id="3.30.1340.20">
    <property type="entry name" value="3H domain"/>
    <property type="match status" value="1"/>
</dbReference>
<dbReference type="InterPro" id="IPR013196">
    <property type="entry name" value="HTH_11"/>
</dbReference>
<proteinExistence type="predicted"/>
<dbReference type="Proteomes" id="UP001480973">
    <property type="component" value="Unassembled WGS sequence"/>
</dbReference>
<dbReference type="Gene3D" id="1.10.10.10">
    <property type="entry name" value="Winged helix-like DNA-binding domain superfamily/Winged helix DNA-binding domain"/>
    <property type="match status" value="1"/>
</dbReference>
<evidence type="ECO:0000313" key="4">
    <source>
        <dbReference type="Proteomes" id="UP001480973"/>
    </source>
</evidence>
<dbReference type="SUPFAM" id="SSF75500">
    <property type="entry name" value="Putative transcriptional regulator TM1602, C-terminal domain"/>
    <property type="match status" value="1"/>
</dbReference>
<evidence type="ECO:0000259" key="1">
    <source>
        <dbReference type="Pfam" id="PF02829"/>
    </source>
</evidence>
<dbReference type="EMBL" id="JBBMES010000002">
    <property type="protein sequence ID" value="MEQ2533936.1"/>
    <property type="molecule type" value="Genomic_DNA"/>
</dbReference>
<feature type="domain" description="3H" evidence="1">
    <location>
        <begin position="77"/>
        <end position="171"/>
    </location>
</feature>
<dbReference type="InterPro" id="IPR036390">
    <property type="entry name" value="WH_DNA-bd_sf"/>
</dbReference>
<dbReference type="SUPFAM" id="SSF46785">
    <property type="entry name" value="Winged helix' DNA-binding domain"/>
    <property type="match status" value="1"/>
</dbReference>
<name>A0ABV1GLD2_9FIRM</name>
<dbReference type="PANTHER" id="PTHR40068">
    <property type="entry name" value="TRANSCRIPTION REPRESSOR NIAR-RELATED"/>
    <property type="match status" value="1"/>
</dbReference>
<feature type="domain" description="Helix-turn-helix type 11" evidence="2">
    <location>
        <begin position="11"/>
        <end position="63"/>
    </location>
</feature>
<accession>A0ABV1GLD2</accession>
<protein>
    <submittedName>
        <fullName evidence="3">Transcription repressor NadR</fullName>
    </submittedName>
</protein>